<evidence type="ECO:0000256" key="1">
    <source>
        <dbReference type="SAM" id="MobiDB-lite"/>
    </source>
</evidence>
<feature type="region of interest" description="Disordered" evidence="1">
    <location>
        <begin position="21"/>
        <end position="73"/>
    </location>
</feature>
<accession>A0A0C9WTR6</accession>
<keyword evidence="2" id="KW-0732">Signal</keyword>
<dbReference type="SUPFAM" id="SSF55797">
    <property type="entry name" value="PR-1-like"/>
    <property type="match status" value="1"/>
</dbReference>
<evidence type="ECO:0000256" key="2">
    <source>
        <dbReference type="SAM" id="SignalP"/>
    </source>
</evidence>
<dbReference type="HOGENOM" id="CLU_035730_6_1_1"/>
<dbReference type="Gene3D" id="3.40.33.10">
    <property type="entry name" value="CAP"/>
    <property type="match status" value="1"/>
</dbReference>
<dbReference type="AlphaFoldDB" id="A0A0C9WTR6"/>
<dbReference type="PANTHER" id="PTHR10334">
    <property type="entry name" value="CYSTEINE-RICH SECRETORY PROTEIN-RELATED"/>
    <property type="match status" value="1"/>
</dbReference>
<keyword evidence="5" id="KW-1185">Reference proteome</keyword>
<dbReference type="InterPro" id="IPR001283">
    <property type="entry name" value="CRISP-related"/>
</dbReference>
<proteinExistence type="predicted"/>
<feature type="chain" id="PRO_5002206082" description="SCP domain-containing protein" evidence="2">
    <location>
        <begin position="20"/>
        <end position="235"/>
    </location>
</feature>
<reference evidence="5" key="2">
    <citation type="submission" date="2015-01" db="EMBL/GenBank/DDBJ databases">
        <title>Evolutionary Origins and Diversification of the Mycorrhizal Mutualists.</title>
        <authorList>
            <consortium name="DOE Joint Genome Institute"/>
            <consortium name="Mycorrhizal Genomics Consortium"/>
            <person name="Kohler A."/>
            <person name="Kuo A."/>
            <person name="Nagy L.G."/>
            <person name="Floudas D."/>
            <person name="Copeland A."/>
            <person name="Barry K.W."/>
            <person name="Cichocki N."/>
            <person name="Veneault-Fourrey C."/>
            <person name="LaButti K."/>
            <person name="Lindquist E.A."/>
            <person name="Lipzen A."/>
            <person name="Lundell T."/>
            <person name="Morin E."/>
            <person name="Murat C."/>
            <person name="Riley R."/>
            <person name="Ohm R."/>
            <person name="Sun H."/>
            <person name="Tunlid A."/>
            <person name="Henrissat B."/>
            <person name="Grigoriev I.V."/>
            <person name="Hibbett D.S."/>
            <person name="Martin F."/>
        </authorList>
    </citation>
    <scope>NUCLEOTIDE SEQUENCE [LARGE SCALE GENOMIC DNA]</scope>
    <source>
        <strain evidence="5">LaAM-08-1</strain>
    </source>
</reference>
<protein>
    <recommendedName>
        <fullName evidence="3">SCP domain-containing protein</fullName>
    </recommendedName>
</protein>
<dbReference type="Pfam" id="PF00188">
    <property type="entry name" value="CAP"/>
    <property type="match status" value="1"/>
</dbReference>
<feature type="compositionally biased region" description="Low complexity" evidence="1">
    <location>
        <begin position="29"/>
        <end position="57"/>
    </location>
</feature>
<evidence type="ECO:0000259" key="3">
    <source>
        <dbReference type="SMART" id="SM00198"/>
    </source>
</evidence>
<evidence type="ECO:0000313" key="4">
    <source>
        <dbReference type="EMBL" id="KIK02455.1"/>
    </source>
</evidence>
<dbReference type="InterPro" id="IPR035940">
    <property type="entry name" value="CAP_sf"/>
</dbReference>
<dbReference type="EMBL" id="KN838592">
    <property type="protein sequence ID" value="KIK02455.1"/>
    <property type="molecule type" value="Genomic_DNA"/>
</dbReference>
<dbReference type="Proteomes" id="UP000054477">
    <property type="component" value="Unassembled WGS sequence"/>
</dbReference>
<gene>
    <name evidence="4" type="ORF">K443DRAFT_131817</name>
</gene>
<evidence type="ECO:0000313" key="5">
    <source>
        <dbReference type="Proteomes" id="UP000054477"/>
    </source>
</evidence>
<organism evidence="4 5">
    <name type="scientific">Laccaria amethystina LaAM-08-1</name>
    <dbReference type="NCBI Taxonomy" id="1095629"/>
    <lineage>
        <taxon>Eukaryota</taxon>
        <taxon>Fungi</taxon>
        <taxon>Dikarya</taxon>
        <taxon>Basidiomycota</taxon>
        <taxon>Agaricomycotina</taxon>
        <taxon>Agaricomycetes</taxon>
        <taxon>Agaricomycetidae</taxon>
        <taxon>Agaricales</taxon>
        <taxon>Agaricineae</taxon>
        <taxon>Hydnangiaceae</taxon>
        <taxon>Laccaria</taxon>
    </lineage>
</organism>
<dbReference type="InterPro" id="IPR014044">
    <property type="entry name" value="CAP_dom"/>
</dbReference>
<feature type="signal peptide" evidence="2">
    <location>
        <begin position="1"/>
        <end position="19"/>
    </location>
</feature>
<name>A0A0C9WTR6_9AGAR</name>
<dbReference type="STRING" id="1095629.A0A0C9WTR6"/>
<dbReference type="SMART" id="SM00198">
    <property type="entry name" value="SCP"/>
    <property type="match status" value="1"/>
</dbReference>
<sequence length="235" mass="24211">MQLLSLLLVSLTLAISSSASHGKSKHRLSTSPTPAAPTTTTTTTTSAYSSTTNPPAANTSIPTSTTTGNPSIPFYAGPTPTAVSKSGSAAFIADALAQHNAARALYGAPPVTWNTALYPSTQVQVDGCVFAHSVGGNWGENIYVGGPLSVESFPVMDAVNMWMGEADNHPENGFDLAGHFTNVVYKSTTQIACAVGVCAPGTIYPNVESQFVMCRYTGGNSDGFAANIGRPVTSS</sequence>
<reference evidence="4 5" key="1">
    <citation type="submission" date="2014-04" db="EMBL/GenBank/DDBJ databases">
        <authorList>
            <consortium name="DOE Joint Genome Institute"/>
            <person name="Kuo A."/>
            <person name="Kohler A."/>
            <person name="Nagy L.G."/>
            <person name="Floudas D."/>
            <person name="Copeland A."/>
            <person name="Barry K.W."/>
            <person name="Cichocki N."/>
            <person name="Veneault-Fourrey C."/>
            <person name="LaButti K."/>
            <person name="Lindquist E.A."/>
            <person name="Lipzen A."/>
            <person name="Lundell T."/>
            <person name="Morin E."/>
            <person name="Murat C."/>
            <person name="Sun H."/>
            <person name="Tunlid A."/>
            <person name="Henrissat B."/>
            <person name="Grigoriev I.V."/>
            <person name="Hibbett D.S."/>
            <person name="Martin F."/>
            <person name="Nordberg H.P."/>
            <person name="Cantor M.N."/>
            <person name="Hua S.X."/>
        </authorList>
    </citation>
    <scope>NUCLEOTIDE SEQUENCE [LARGE SCALE GENOMIC DNA]</scope>
    <source>
        <strain evidence="4 5">LaAM-08-1</strain>
    </source>
</reference>
<dbReference type="OrthoDB" id="337038at2759"/>
<feature type="compositionally biased region" description="Polar residues" evidence="1">
    <location>
        <begin position="58"/>
        <end position="70"/>
    </location>
</feature>
<feature type="domain" description="SCP" evidence="3">
    <location>
        <begin position="90"/>
        <end position="223"/>
    </location>
</feature>